<dbReference type="EMBL" id="JAWJWE010000036">
    <property type="protein sequence ID" value="KAK6628147.1"/>
    <property type="molecule type" value="Genomic_DNA"/>
</dbReference>
<dbReference type="AlphaFoldDB" id="A0AAN8S467"/>
<accession>A0AAN8S467</accession>
<reference evidence="1 2" key="1">
    <citation type="submission" date="2023-10" db="EMBL/GenBank/DDBJ databases">
        <title>Genomes of two closely related lineages of the louse Polyplax serrata with different host specificities.</title>
        <authorList>
            <person name="Martinu J."/>
            <person name="Tarabai H."/>
            <person name="Stefka J."/>
            <person name="Hypsa V."/>
        </authorList>
    </citation>
    <scope>NUCLEOTIDE SEQUENCE [LARGE SCALE GENOMIC DNA]</scope>
    <source>
        <strain evidence="1">HR10_N</strain>
    </source>
</reference>
<organism evidence="1 2">
    <name type="scientific">Polyplax serrata</name>
    <name type="common">Common mouse louse</name>
    <dbReference type="NCBI Taxonomy" id="468196"/>
    <lineage>
        <taxon>Eukaryota</taxon>
        <taxon>Metazoa</taxon>
        <taxon>Ecdysozoa</taxon>
        <taxon>Arthropoda</taxon>
        <taxon>Hexapoda</taxon>
        <taxon>Insecta</taxon>
        <taxon>Pterygota</taxon>
        <taxon>Neoptera</taxon>
        <taxon>Paraneoptera</taxon>
        <taxon>Psocodea</taxon>
        <taxon>Troctomorpha</taxon>
        <taxon>Phthiraptera</taxon>
        <taxon>Anoplura</taxon>
        <taxon>Polyplacidae</taxon>
        <taxon>Polyplax</taxon>
    </lineage>
</organism>
<protein>
    <submittedName>
        <fullName evidence="1">Uncharacterized protein</fullName>
    </submittedName>
</protein>
<gene>
    <name evidence="1" type="ORF">RUM43_001959</name>
</gene>
<dbReference type="Proteomes" id="UP001372834">
    <property type="component" value="Unassembled WGS sequence"/>
</dbReference>
<sequence>MGARMDINLKVTETSIGGESNKADAAAAAAEQKQLYNKHKTTATSTDLNYSLSDLIAIVSEEEKHFLENNEPKHLDKRVALNGA</sequence>
<comment type="caution">
    <text evidence="1">The sequence shown here is derived from an EMBL/GenBank/DDBJ whole genome shotgun (WGS) entry which is preliminary data.</text>
</comment>
<name>A0AAN8S467_POLSC</name>
<proteinExistence type="predicted"/>
<evidence type="ECO:0000313" key="2">
    <source>
        <dbReference type="Proteomes" id="UP001372834"/>
    </source>
</evidence>
<evidence type="ECO:0000313" key="1">
    <source>
        <dbReference type="EMBL" id="KAK6628147.1"/>
    </source>
</evidence>